<keyword evidence="1" id="KW-0472">Membrane</keyword>
<evidence type="ECO:0000256" key="1">
    <source>
        <dbReference type="SAM" id="Phobius"/>
    </source>
</evidence>
<dbReference type="EMBL" id="JAGSPM010000008">
    <property type="protein sequence ID" value="MBR7747564.1"/>
    <property type="molecule type" value="Genomic_DNA"/>
</dbReference>
<keyword evidence="1" id="KW-0812">Transmembrane</keyword>
<evidence type="ECO:0000313" key="2">
    <source>
        <dbReference type="EMBL" id="MBR7747564.1"/>
    </source>
</evidence>
<feature type="transmembrane region" description="Helical" evidence="1">
    <location>
        <begin position="44"/>
        <end position="62"/>
    </location>
</feature>
<protein>
    <recommendedName>
        <fullName evidence="4">Bacterial Pleckstrin homology domain-containing protein</fullName>
    </recommendedName>
</protein>
<dbReference type="RefSeq" id="WP_212684957.1">
    <property type="nucleotide sequence ID" value="NZ_JAGSPM010000008.1"/>
</dbReference>
<evidence type="ECO:0008006" key="4">
    <source>
        <dbReference type="Google" id="ProtNLM"/>
    </source>
</evidence>
<feature type="transmembrane region" description="Helical" evidence="1">
    <location>
        <begin position="12"/>
        <end position="32"/>
    </location>
</feature>
<evidence type="ECO:0000313" key="3">
    <source>
        <dbReference type="Proteomes" id="UP000680158"/>
    </source>
</evidence>
<comment type="caution">
    <text evidence="2">The sequence shown here is derived from an EMBL/GenBank/DDBJ whole genome shotgun (WGS) entry which is preliminary data.</text>
</comment>
<proteinExistence type="predicted"/>
<organism evidence="2 3">
    <name type="scientific">Undibacterium baiyunense</name>
    <dbReference type="NCBI Taxonomy" id="2828731"/>
    <lineage>
        <taxon>Bacteria</taxon>
        <taxon>Pseudomonadati</taxon>
        <taxon>Pseudomonadota</taxon>
        <taxon>Betaproteobacteria</taxon>
        <taxon>Burkholderiales</taxon>
        <taxon>Oxalobacteraceae</taxon>
        <taxon>Undibacterium</taxon>
    </lineage>
</organism>
<gene>
    <name evidence="2" type="ORF">KDM92_13310</name>
</gene>
<dbReference type="Proteomes" id="UP000680158">
    <property type="component" value="Unassembled WGS sequence"/>
</dbReference>
<keyword evidence="1" id="KW-1133">Transmembrane helix</keyword>
<sequence length="176" mass="19066">MMTFEIAPVGLSAYFVLAGIVLFAACAPLFWLNKDGIAVSMQKSLIALVITAPIILGIAYTMHDNAFDLQGKNVLVRADYFYRYERSLDELDLSRAQIGSYQSIPAAQLHLRRNGLGLPGMQAGHFSTQDGKAIFAAMTDQTQVLYLPAKSGASLLVSVQNPSAVLDALKRAQSEV</sequence>
<reference evidence="2 3" key="1">
    <citation type="submission" date="2021-04" db="EMBL/GenBank/DDBJ databases">
        <title>novel species isolated from subtropical streams in China.</title>
        <authorList>
            <person name="Lu H."/>
        </authorList>
    </citation>
    <scope>NUCLEOTIDE SEQUENCE [LARGE SCALE GENOMIC DNA]</scope>
    <source>
        <strain evidence="2 3">BYS107W</strain>
    </source>
</reference>
<accession>A0A941DF11</accession>
<name>A0A941DF11_9BURK</name>
<dbReference type="AlphaFoldDB" id="A0A941DF11"/>
<keyword evidence="3" id="KW-1185">Reference proteome</keyword>